<name>A0AAW9NV90_9BACL</name>
<proteinExistence type="predicted"/>
<sequence>MRSLVKLEYGIGFLVLFTIYIYLDFSILWFFLLLLVPDICMIGYVVNAKVGAIIYNMGHSFIVPCILLVMALFANIALLLSIVLIWLAHIFMDRALGYGLKHATGFKDTHLQKWACSENQNDF</sequence>
<dbReference type="InterPro" id="IPR025356">
    <property type="entry name" value="DUF4260"/>
</dbReference>
<dbReference type="AlphaFoldDB" id="A0AAW9NV90"/>
<reference evidence="2 3" key="1">
    <citation type="submission" date="2023-03" db="EMBL/GenBank/DDBJ databases">
        <title>Bacillus Genome Sequencing.</title>
        <authorList>
            <person name="Dunlap C."/>
        </authorList>
    </citation>
    <scope>NUCLEOTIDE SEQUENCE [LARGE SCALE GENOMIC DNA]</scope>
    <source>
        <strain evidence="2 3">B-59205</strain>
    </source>
</reference>
<gene>
    <name evidence="2" type="ORF">P9B03_14995</name>
</gene>
<keyword evidence="1" id="KW-0472">Membrane</keyword>
<keyword evidence="1" id="KW-0812">Transmembrane</keyword>
<organism evidence="2 3">
    <name type="scientific">Metasolibacillus meyeri</name>
    <dbReference type="NCBI Taxonomy" id="1071052"/>
    <lineage>
        <taxon>Bacteria</taxon>
        <taxon>Bacillati</taxon>
        <taxon>Bacillota</taxon>
        <taxon>Bacilli</taxon>
        <taxon>Bacillales</taxon>
        <taxon>Caryophanaceae</taxon>
        <taxon>Metasolibacillus</taxon>
    </lineage>
</organism>
<dbReference type="Proteomes" id="UP001344888">
    <property type="component" value="Unassembled WGS sequence"/>
</dbReference>
<accession>A0AAW9NV90</accession>
<feature type="transmembrane region" description="Helical" evidence="1">
    <location>
        <begin position="60"/>
        <end position="88"/>
    </location>
</feature>
<evidence type="ECO:0000256" key="1">
    <source>
        <dbReference type="SAM" id="Phobius"/>
    </source>
</evidence>
<dbReference type="EMBL" id="JARSFG010000020">
    <property type="protein sequence ID" value="MEC1179804.1"/>
    <property type="molecule type" value="Genomic_DNA"/>
</dbReference>
<protein>
    <submittedName>
        <fullName evidence="2">DUF4260 domain-containing protein</fullName>
    </submittedName>
</protein>
<comment type="caution">
    <text evidence="2">The sequence shown here is derived from an EMBL/GenBank/DDBJ whole genome shotgun (WGS) entry which is preliminary data.</text>
</comment>
<evidence type="ECO:0000313" key="3">
    <source>
        <dbReference type="Proteomes" id="UP001344888"/>
    </source>
</evidence>
<dbReference type="Pfam" id="PF14079">
    <property type="entry name" value="DUF4260"/>
    <property type="match status" value="1"/>
</dbReference>
<evidence type="ECO:0000313" key="2">
    <source>
        <dbReference type="EMBL" id="MEC1179804.1"/>
    </source>
</evidence>
<keyword evidence="3" id="KW-1185">Reference proteome</keyword>
<keyword evidence="1" id="KW-1133">Transmembrane helix</keyword>